<dbReference type="AlphaFoldDB" id="A0AAD5RS13"/>
<comment type="caution">
    <text evidence="9">The sequence shown here is derived from an EMBL/GenBank/DDBJ whole genome shotgun (WGS) entry which is preliminary data.</text>
</comment>
<feature type="domain" description="Glucose receptor Git3-like N-terminal" evidence="7">
    <location>
        <begin position="45"/>
        <end position="230"/>
    </location>
</feature>
<keyword evidence="9" id="KW-0675">Receptor</keyword>
<feature type="region of interest" description="Disordered" evidence="5">
    <location>
        <begin position="329"/>
        <end position="392"/>
    </location>
</feature>
<evidence type="ECO:0000313" key="9">
    <source>
        <dbReference type="EMBL" id="KAJ2902033.1"/>
    </source>
</evidence>
<dbReference type="SUPFAM" id="SSF81321">
    <property type="entry name" value="Family A G protein-coupled receptor-like"/>
    <property type="match status" value="1"/>
</dbReference>
<evidence type="ECO:0000256" key="4">
    <source>
        <dbReference type="ARBA" id="ARBA00023136"/>
    </source>
</evidence>
<dbReference type="InterPro" id="IPR023041">
    <property type="entry name" value="Glucose_rcpt_Git3-like_N"/>
</dbReference>
<evidence type="ECO:0000256" key="6">
    <source>
        <dbReference type="SAM" id="Phobius"/>
    </source>
</evidence>
<dbReference type="Pfam" id="PF11710">
    <property type="entry name" value="Git3"/>
    <property type="match status" value="1"/>
</dbReference>
<feature type="transmembrane region" description="Helical" evidence="6">
    <location>
        <begin position="497"/>
        <end position="519"/>
    </location>
</feature>
<dbReference type="EMBL" id="JAKWBI020000126">
    <property type="protein sequence ID" value="KAJ2902033.1"/>
    <property type="molecule type" value="Genomic_DNA"/>
</dbReference>
<feature type="transmembrane region" description="Helical" evidence="6">
    <location>
        <begin position="118"/>
        <end position="143"/>
    </location>
</feature>
<keyword evidence="10" id="KW-1185">Reference proteome</keyword>
<comment type="subcellular location">
    <subcellularLocation>
        <location evidence="1">Membrane</location>
        <topology evidence="1">Multi-pass membrane protein</topology>
    </subcellularLocation>
</comment>
<accession>A0AAD5RS13</accession>
<evidence type="ECO:0000256" key="2">
    <source>
        <dbReference type="ARBA" id="ARBA00022692"/>
    </source>
</evidence>
<evidence type="ECO:0000256" key="3">
    <source>
        <dbReference type="ARBA" id="ARBA00022989"/>
    </source>
</evidence>
<sequence>MAPFYRLIKLPNFIIPRASTDEIATRGETGITTTSFSDSQLAILQAASLTISTVSLLAGFFTFYWFMRMRRSFRHDLIMLLIVCDMWKALWYMLFPIVEFFEGQPVQSESNFCQASGFFLAIGTEACDVVILMIAIHTALYIFRSRHSESGLYPYRRPAYAALIFLPIIMASLAFVGGSGYVNVGEHCYLPIRPDVYRLTLSWVPRYFIFIVILTIYASLYIYIRMLMRRYAKASGTHHPIQSISLKSEGLQHSESDRTVPPRPPTAYRGLVSPPEPRWGTARPLVRSWTDNERPRTVDSTQDIKTDLQKKPLRNSMLWKWPVHIDTANRPHPLASNPTFPPSKPNSPGSPSSDTTTQTTHPRPAYTPGASEPENLGEINTPPSSWIRRTPTNPSVTCNPLLKVLSFATGEGNPCAFRPDTNSDIPSRSSSTSHNDSHPPLFSDDVTGMAEARDRISRQLRMLFVYPLVYMIMWVIPFVSHILTYSNHFAGMANHPFPLLVFSLVSLTAQGAVDCWLFASREQPWRHAREGFWEAMRKKFMPKTIENGGNVKRGVGRSREEMMVDGRNARIRRDEEIAERKQEMGKATADGRNKEWWEVGVGGGTTRWSQMPLPKPRRPSHCVTDFAMCDELVDVSHSDVNTQH</sequence>
<keyword evidence="3 6" id="KW-1133">Transmembrane helix</keyword>
<feature type="compositionally biased region" description="Basic and acidic residues" evidence="5">
    <location>
        <begin position="250"/>
        <end position="260"/>
    </location>
</feature>
<dbReference type="InterPro" id="IPR022596">
    <property type="entry name" value="GPR1/2/3_C"/>
</dbReference>
<feature type="transmembrane region" description="Helical" evidence="6">
    <location>
        <begin position="163"/>
        <end position="184"/>
    </location>
</feature>
<evidence type="ECO:0000256" key="1">
    <source>
        <dbReference type="ARBA" id="ARBA00004141"/>
    </source>
</evidence>
<evidence type="ECO:0000259" key="8">
    <source>
        <dbReference type="Pfam" id="PF11970"/>
    </source>
</evidence>
<feature type="transmembrane region" description="Helical" evidence="6">
    <location>
        <begin position="463"/>
        <end position="485"/>
    </location>
</feature>
<evidence type="ECO:0000313" key="10">
    <source>
        <dbReference type="Proteomes" id="UP001201980"/>
    </source>
</evidence>
<feature type="transmembrane region" description="Helical" evidence="6">
    <location>
        <begin position="204"/>
        <end position="224"/>
    </location>
</feature>
<dbReference type="PANTHER" id="PTHR23112">
    <property type="entry name" value="G PROTEIN-COUPLED RECEPTOR 157-RELATED"/>
    <property type="match status" value="1"/>
</dbReference>
<dbReference type="GO" id="GO:0004930">
    <property type="term" value="F:G protein-coupled receptor activity"/>
    <property type="evidence" value="ECO:0007669"/>
    <property type="project" value="TreeGrafter"/>
</dbReference>
<feature type="transmembrane region" description="Helical" evidence="6">
    <location>
        <begin position="42"/>
        <end position="66"/>
    </location>
</feature>
<reference evidence="9" key="1">
    <citation type="submission" date="2022-07" db="EMBL/GenBank/DDBJ databases">
        <title>Draft genome sequence of Zalerion maritima ATCC 34329, a (micro)plastics degrading marine fungus.</title>
        <authorList>
            <person name="Paco A."/>
            <person name="Goncalves M.F.M."/>
            <person name="Rocha-Santos T.A.P."/>
            <person name="Alves A."/>
        </authorList>
    </citation>
    <scope>NUCLEOTIDE SEQUENCE</scope>
    <source>
        <strain evidence="9">ATCC 34329</strain>
    </source>
</reference>
<feature type="compositionally biased region" description="Basic and acidic residues" evidence="5">
    <location>
        <begin position="290"/>
        <end position="309"/>
    </location>
</feature>
<dbReference type="GO" id="GO:0005886">
    <property type="term" value="C:plasma membrane"/>
    <property type="evidence" value="ECO:0007669"/>
    <property type="project" value="TreeGrafter"/>
</dbReference>
<feature type="region of interest" description="Disordered" evidence="5">
    <location>
        <begin position="245"/>
        <end position="309"/>
    </location>
</feature>
<feature type="transmembrane region" description="Helical" evidence="6">
    <location>
        <begin position="78"/>
        <end position="98"/>
    </location>
</feature>
<organism evidence="9 10">
    <name type="scientific">Zalerion maritima</name>
    <dbReference type="NCBI Taxonomy" id="339359"/>
    <lineage>
        <taxon>Eukaryota</taxon>
        <taxon>Fungi</taxon>
        <taxon>Dikarya</taxon>
        <taxon>Ascomycota</taxon>
        <taxon>Pezizomycotina</taxon>
        <taxon>Sordariomycetes</taxon>
        <taxon>Lulworthiomycetidae</taxon>
        <taxon>Lulworthiales</taxon>
        <taxon>Lulworthiaceae</taxon>
        <taxon>Zalerion</taxon>
    </lineage>
</organism>
<gene>
    <name evidence="9" type="ORF">MKZ38_001069</name>
</gene>
<keyword evidence="2 6" id="KW-0812">Transmembrane</keyword>
<keyword evidence="4 6" id="KW-0472">Membrane</keyword>
<evidence type="ECO:0000259" key="7">
    <source>
        <dbReference type="Pfam" id="PF11710"/>
    </source>
</evidence>
<proteinExistence type="predicted"/>
<feature type="domain" description="G protein-coupled receptor GPR1/2/3 C-terminal" evidence="8">
    <location>
        <begin position="452"/>
        <end position="527"/>
    </location>
</feature>
<dbReference type="Pfam" id="PF11970">
    <property type="entry name" value="GPR_Gpa2_C"/>
    <property type="match status" value="1"/>
</dbReference>
<feature type="region of interest" description="Disordered" evidence="5">
    <location>
        <begin position="417"/>
        <end position="445"/>
    </location>
</feature>
<evidence type="ECO:0000256" key="5">
    <source>
        <dbReference type="SAM" id="MobiDB-lite"/>
    </source>
</evidence>
<dbReference type="PANTHER" id="PTHR23112:SF37">
    <property type="entry name" value="G PROTEIN-COUPLED RECEPTOR GPR1"/>
    <property type="match status" value="1"/>
</dbReference>
<dbReference type="Gene3D" id="1.20.1070.10">
    <property type="entry name" value="Rhodopsin 7-helix transmembrane proteins"/>
    <property type="match status" value="1"/>
</dbReference>
<name>A0AAD5RS13_9PEZI</name>
<dbReference type="GO" id="GO:0007189">
    <property type="term" value="P:adenylate cyclase-activating G protein-coupled receptor signaling pathway"/>
    <property type="evidence" value="ECO:0007669"/>
    <property type="project" value="TreeGrafter"/>
</dbReference>
<protein>
    <submittedName>
        <fullName evidence="9">Plasma membrane G-protein coupled receptor</fullName>
    </submittedName>
</protein>
<dbReference type="Proteomes" id="UP001201980">
    <property type="component" value="Unassembled WGS sequence"/>
</dbReference>